<keyword evidence="2" id="KW-1185">Reference proteome</keyword>
<comment type="caution">
    <text evidence="1">The sequence shown here is derived from an EMBL/GenBank/DDBJ whole genome shotgun (WGS) entry which is preliminary data.</text>
</comment>
<organism evidence="1 2">
    <name type="scientific">Staphylococcus simiae CCM 7213 = CCUG 51256</name>
    <dbReference type="NCBI Taxonomy" id="911238"/>
    <lineage>
        <taxon>Bacteria</taxon>
        <taxon>Bacillati</taxon>
        <taxon>Bacillota</taxon>
        <taxon>Bacilli</taxon>
        <taxon>Bacillales</taxon>
        <taxon>Staphylococcaceae</taxon>
        <taxon>Staphylococcus</taxon>
    </lineage>
</organism>
<proteinExistence type="predicted"/>
<accession>G5JHG5</accession>
<evidence type="ECO:0000313" key="2">
    <source>
        <dbReference type="Proteomes" id="UP000005413"/>
    </source>
</evidence>
<dbReference type="AlphaFoldDB" id="G5JHG5"/>
<sequence>MDKLVGKSENNGKVRLKDDKIKDICKINVKTDAKLSTELSIVTHKCV</sequence>
<dbReference type="EMBL" id="AEUN01000313">
    <property type="protein sequence ID" value="EHJ08374.1"/>
    <property type="molecule type" value="Genomic_DNA"/>
</dbReference>
<gene>
    <name evidence="1" type="ORF">SS7213T_04470</name>
</gene>
<reference evidence="1 2" key="1">
    <citation type="journal article" date="2012" name="BMC Genomics">
        <title>Comparative genomic analysis of the genus Staphylococcus including Staphylococcus aureus and its newly described sister species Staphylococcus simiae.</title>
        <authorList>
            <person name="Suzuki H."/>
            <person name="Lefebure T."/>
            <person name="Pavinski Bitar P."/>
            <person name="Stanhope M.J."/>
        </authorList>
    </citation>
    <scope>NUCLEOTIDE SEQUENCE [LARGE SCALE GENOMIC DNA]</scope>
    <source>
        <strain evidence="1 2">CCM 7213</strain>
    </source>
</reference>
<protein>
    <submittedName>
        <fullName evidence="1">Uncharacterized protein</fullName>
    </submittedName>
</protein>
<name>G5JHG5_9STAP</name>
<dbReference type="Proteomes" id="UP000005413">
    <property type="component" value="Unassembled WGS sequence"/>
</dbReference>
<evidence type="ECO:0000313" key="1">
    <source>
        <dbReference type="EMBL" id="EHJ08374.1"/>
    </source>
</evidence>